<keyword evidence="2" id="KW-1185">Reference proteome</keyword>
<gene>
    <name evidence="1" type="ORF">QBO96_16755</name>
</gene>
<reference evidence="1 2" key="1">
    <citation type="submission" date="2023-04" db="EMBL/GenBank/DDBJ databases">
        <title>Genomic of Lysinibacillus capsici TSBLM.</title>
        <authorList>
            <person name="Hu X.S."/>
            <person name="Yu C.H."/>
        </authorList>
    </citation>
    <scope>NUCLEOTIDE SEQUENCE [LARGE SCALE GENOMIC DNA]</scope>
    <source>
        <strain evidence="1 2">TSBLM</strain>
    </source>
</reference>
<accession>A0ABY8KCU1</accession>
<organism evidence="1 2">
    <name type="scientific">Lysinibacillus capsici</name>
    <dbReference type="NCBI Taxonomy" id="2115968"/>
    <lineage>
        <taxon>Bacteria</taxon>
        <taxon>Bacillati</taxon>
        <taxon>Bacillota</taxon>
        <taxon>Bacilli</taxon>
        <taxon>Bacillales</taxon>
        <taxon>Bacillaceae</taxon>
        <taxon>Lysinibacillus</taxon>
    </lineage>
</organism>
<sequence length="57" mass="6645">MLRIHEFGKRKPAVYTIDGNRIYIQTSTSGNLNKKLIDFFKRIKSTLGIIHLACLFY</sequence>
<evidence type="ECO:0000313" key="2">
    <source>
        <dbReference type="Proteomes" id="UP001244564"/>
    </source>
</evidence>
<dbReference type="RefSeq" id="WP_279493725.1">
    <property type="nucleotide sequence ID" value="NZ_CP122283.1"/>
</dbReference>
<name>A0ABY8KCU1_9BACI</name>
<evidence type="ECO:0000313" key="1">
    <source>
        <dbReference type="EMBL" id="WGF37344.1"/>
    </source>
</evidence>
<dbReference type="Proteomes" id="UP001244564">
    <property type="component" value="Chromosome"/>
</dbReference>
<protein>
    <submittedName>
        <fullName evidence="1">Uncharacterized protein</fullName>
    </submittedName>
</protein>
<dbReference type="EMBL" id="CP122283">
    <property type="protein sequence ID" value="WGF37344.1"/>
    <property type="molecule type" value="Genomic_DNA"/>
</dbReference>
<proteinExistence type="predicted"/>